<feature type="domain" description="Protein kinase" evidence="13">
    <location>
        <begin position="139"/>
        <end position="406"/>
    </location>
</feature>
<dbReference type="AlphaFoldDB" id="A0A816C6X7"/>
<dbReference type="EMBL" id="CAJNOL010006534">
    <property type="protein sequence ID" value="CAF1619058.1"/>
    <property type="molecule type" value="Genomic_DNA"/>
</dbReference>
<evidence type="ECO:0000313" key="16">
    <source>
        <dbReference type="Proteomes" id="UP000663870"/>
    </source>
</evidence>
<dbReference type="GO" id="GO:0005524">
    <property type="term" value="F:ATP binding"/>
    <property type="evidence" value="ECO:0007669"/>
    <property type="project" value="UniProtKB-UniRule"/>
</dbReference>
<comment type="catalytic activity">
    <reaction evidence="8">
        <text>L-threonyl-[protein] + ATP = O-phospho-L-threonyl-[protein] + ADP + H(+)</text>
        <dbReference type="Rhea" id="RHEA:46608"/>
        <dbReference type="Rhea" id="RHEA-COMP:11060"/>
        <dbReference type="Rhea" id="RHEA-COMP:11605"/>
        <dbReference type="ChEBI" id="CHEBI:15378"/>
        <dbReference type="ChEBI" id="CHEBI:30013"/>
        <dbReference type="ChEBI" id="CHEBI:30616"/>
        <dbReference type="ChEBI" id="CHEBI:61977"/>
        <dbReference type="ChEBI" id="CHEBI:456216"/>
        <dbReference type="EC" id="2.7.12.2"/>
    </reaction>
</comment>
<evidence type="ECO:0000256" key="12">
    <source>
        <dbReference type="SAM" id="MobiDB-lite"/>
    </source>
</evidence>
<dbReference type="InterPro" id="IPR017441">
    <property type="entry name" value="Protein_kinase_ATP_BS"/>
</dbReference>
<keyword evidence="1" id="KW-0808">Transferase</keyword>
<comment type="caution">
    <text evidence="15">The sequence shown here is derived from an EMBL/GenBank/DDBJ whole genome shotgun (WGS) entry which is preliminary data.</text>
</comment>
<sequence>MNPVEINQNDQHSIDHSNESIMQNSSVRQPIQSTIFADDERKYLEAGCLDYGEFNTNQSDDQANDKPIRSALLDEPLLLIDLDNSPKSQSGKYCYNDHKFHIEINDEEKQNEFGLKMLLKKSIEFKVNNKLFTIDVNNLTSGQNLGVGKYGFVQKVNIEQNGGIDIAVKRIQLRTEPEYAAVIHTELKMAKEILNSNRYPYLLDYYGLIIDTDNSELCICMQLMDSTMKSFYETMHLYNEIMPNNLDLFISRLIHNVITALEFLAKKNYFHRDIKPENILINNHGVFKLSDYGICCSKDDINSNKYRLMGTIHYLSPEILETPPHICSVQSELWALGITLIEIVNGQHPYISSNSLDQCIKINNYNPTISNKIISKEIEDFILSLLKRNVQDRPISYDEILNMLFIKRIPNEPTINELNFIKSVIEIIQELAIEVKE</sequence>
<evidence type="ECO:0000256" key="10">
    <source>
        <dbReference type="PROSITE-ProRule" id="PRU10141"/>
    </source>
</evidence>
<dbReference type="PROSITE" id="PS00108">
    <property type="entry name" value="PROTEIN_KINASE_ST"/>
    <property type="match status" value="1"/>
</dbReference>
<comment type="catalytic activity">
    <reaction evidence="9">
        <text>L-tyrosyl-[protein] + ATP = O-phospho-L-tyrosyl-[protein] + ADP + H(+)</text>
        <dbReference type="Rhea" id="RHEA:10596"/>
        <dbReference type="Rhea" id="RHEA-COMP:10136"/>
        <dbReference type="Rhea" id="RHEA-COMP:20101"/>
        <dbReference type="ChEBI" id="CHEBI:15378"/>
        <dbReference type="ChEBI" id="CHEBI:30616"/>
        <dbReference type="ChEBI" id="CHEBI:46858"/>
        <dbReference type="ChEBI" id="CHEBI:61978"/>
        <dbReference type="ChEBI" id="CHEBI:456216"/>
        <dbReference type="EC" id="2.7.12.2"/>
    </reaction>
</comment>
<protein>
    <recommendedName>
        <fullName evidence="6">mitogen-activated protein kinase kinase</fullName>
        <ecNumber evidence="6">2.7.12.2</ecNumber>
    </recommendedName>
</protein>
<dbReference type="SMART" id="SM00220">
    <property type="entry name" value="S_TKc"/>
    <property type="match status" value="1"/>
</dbReference>
<evidence type="ECO:0000256" key="4">
    <source>
        <dbReference type="ARBA" id="ARBA00022840"/>
    </source>
</evidence>
<dbReference type="InterPro" id="IPR011009">
    <property type="entry name" value="Kinase-like_dom_sf"/>
</dbReference>
<evidence type="ECO:0000259" key="13">
    <source>
        <dbReference type="PROSITE" id="PS50011"/>
    </source>
</evidence>
<evidence type="ECO:0000256" key="1">
    <source>
        <dbReference type="ARBA" id="ARBA00022679"/>
    </source>
</evidence>
<dbReference type="Gene3D" id="3.30.200.20">
    <property type="entry name" value="Phosphorylase Kinase, domain 1"/>
    <property type="match status" value="1"/>
</dbReference>
<evidence type="ECO:0000256" key="5">
    <source>
        <dbReference type="ARBA" id="ARBA00038035"/>
    </source>
</evidence>
<evidence type="ECO:0000256" key="9">
    <source>
        <dbReference type="ARBA" id="ARBA00051693"/>
    </source>
</evidence>
<keyword evidence="2 10" id="KW-0547">Nucleotide-binding</keyword>
<dbReference type="GO" id="GO:0004708">
    <property type="term" value="F:MAP kinase kinase activity"/>
    <property type="evidence" value="ECO:0007669"/>
    <property type="project" value="UniProtKB-EC"/>
</dbReference>
<dbReference type="PROSITE" id="PS50011">
    <property type="entry name" value="PROTEIN_KINASE_DOM"/>
    <property type="match status" value="1"/>
</dbReference>
<feature type="compositionally biased region" description="Polar residues" evidence="12">
    <location>
        <begin position="1"/>
        <end position="11"/>
    </location>
</feature>
<dbReference type="Gene3D" id="1.10.510.10">
    <property type="entry name" value="Transferase(Phosphotransferase) domain 1"/>
    <property type="match status" value="1"/>
</dbReference>
<dbReference type="PANTHER" id="PTHR48013:SF9">
    <property type="entry name" value="DUAL SPECIFICITY MITOGEN-ACTIVATED PROTEIN KINASE KINASE 5"/>
    <property type="match status" value="1"/>
</dbReference>
<dbReference type="InterPro" id="IPR008271">
    <property type="entry name" value="Ser/Thr_kinase_AS"/>
</dbReference>
<keyword evidence="11" id="KW-0723">Serine/threonine-protein kinase</keyword>
<gene>
    <name evidence="15" type="ORF">JXQ802_LOCUS50364</name>
    <name evidence="14" type="ORF">PYM288_LOCUS33272</name>
</gene>
<dbReference type="Proteomes" id="UP000663854">
    <property type="component" value="Unassembled WGS sequence"/>
</dbReference>
<evidence type="ECO:0000313" key="14">
    <source>
        <dbReference type="EMBL" id="CAF1369229.1"/>
    </source>
</evidence>
<dbReference type="Pfam" id="PF00069">
    <property type="entry name" value="Pkinase"/>
    <property type="match status" value="1"/>
</dbReference>
<organism evidence="15 16">
    <name type="scientific">Rotaria sordida</name>
    <dbReference type="NCBI Taxonomy" id="392033"/>
    <lineage>
        <taxon>Eukaryota</taxon>
        <taxon>Metazoa</taxon>
        <taxon>Spiralia</taxon>
        <taxon>Gnathifera</taxon>
        <taxon>Rotifera</taxon>
        <taxon>Eurotatoria</taxon>
        <taxon>Bdelloidea</taxon>
        <taxon>Philodinida</taxon>
        <taxon>Philodinidae</taxon>
        <taxon>Rotaria</taxon>
    </lineage>
</organism>
<evidence type="ECO:0000256" key="7">
    <source>
        <dbReference type="ARBA" id="ARBA00049014"/>
    </source>
</evidence>
<dbReference type="InterPro" id="IPR000719">
    <property type="entry name" value="Prot_kinase_dom"/>
</dbReference>
<evidence type="ECO:0000256" key="3">
    <source>
        <dbReference type="ARBA" id="ARBA00022777"/>
    </source>
</evidence>
<feature type="region of interest" description="Disordered" evidence="12">
    <location>
        <begin position="1"/>
        <end position="27"/>
    </location>
</feature>
<dbReference type="SUPFAM" id="SSF56112">
    <property type="entry name" value="Protein kinase-like (PK-like)"/>
    <property type="match status" value="1"/>
</dbReference>
<dbReference type="PROSITE" id="PS00107">
    <property type="entry name" value="PROTEIN_KINASE_ATP"/>
    <property type="match status" value="1"/>
</dbReference>
<proteinExistence type="inferred from homology"/>
<comment type="similarity">
    <text evidence="5">Belongs to the protein kinase superfamily. STE Ser/Thr protein kinase family. MAP kinase kinase subfamily.</text>
</comment>
<evidence type="ECO:0000313" key="15">
    <source>
        <dbReference type="EMBL" id="CAF1619058.1"/>
    </source>
</evidence>
<feature type="binding site" evidence="10">
    <location>
        <position position="169"/>
    </location>
    <ligand>
        <name>ATP</name>
        <dbReference type="ChEBI" id="CHEBI:30616"/>
    </ligand>
</feature>
<dbReference type="EC" id="2.7.12.2" evidence="6"/>
<reference evidence="15" key="1">
    <citation type="submission" date="2021-02" db="EMBL/GenBank/DDBJ databases">
        <authorList>
            <person name="Nowell W R."/>
        </authorList>
    </citation>
    <scope>NUCLEOTIDE SEQUENCE</scope>
</reference>
<dbReference type="Proteomes" id="UP000663870">
    <property type="component" value="Unassembled WGS sequence"/>
</dbReference>
<name>A0A816C6X7_9BILA</name>
<comment type="catalytic activity">
    <reaction evidence="7">
        <text>L-seryl-[protein] + ATP = O-phospho-L-seryl-[protein] + ADP + H(+)</text>
        <dbReference type="Rhea" id="RHEA:17989"/>
        <dbReference type="Rhea" id="RHEA-COMP:9863"/>
        <dbReference type="Rhea" id="RHEA-COMP:11604"/>
        <dbReference type="ChEBI" id="CHEBI:15378"/>
        <dbReference type="ChEBI" id="CHEBI:29999"/>
        <dbReference type="ChEBI" id="CHEBI:30616"/>
        <dbReference type="ChEBI" id="CHEBI:83421"/>
        <dbReference type="ChEBI" id="CHEBI:456216"/>
        <dbReference type="EC" id="2.7.12.2"/>
    </reaction>
</comment>
<accession>A0A816C6X7</accession>
<dbReference type="EMBL" id="CAJNOH010004429">
    <property type="protein sequence ID" value="CAF1369229.1"/>
    <property type="molecule type" value="Genomic_DNA"/>
</dbReference>
<dbReference type="GO" id="GO:0004674">
    <property type="term" value="F:protein serine/threonine kinase activity"/>
    <property type="evidence" value="ECO:0007669"/>
    <property type="project" value="UniProtKB-KW"/>
</dbReference>
<dbReference type="PANTHER" id="PTHR48013">
    <property type="entry name" value="DUAL SPECIFICITY MITOGEN-ACTIVATED PROTEIN KINASE KINASE 5-RELATED"/>
    <property type="match status" value="1"/>
</dbReference>
<keyword evidence="3" id="KW-0418">Kinase</keyword>
<keyword evidence="4 10" id="KW-0067">ATP-binding</keyword>
<keyword evidence="16" id="KW-1185">Reference proteome</keyword>
<evidence type="ECO:0000256" key="8">
    <source>
        <dbReference type="ARBA" id="ARBA00049299"/>
    </source>
</evidence>
<evidence type="ECO:0000256" key="6">
    <source>
        <dbReference type="ARBA" id="ARBA00038999"/>
    </source>
</evidence>
<evidence type="ECO:0000256" key="11">
    <source>
        <dbReference type="RuleBase" id="RU000304"/>
    </source>
</evidence>
<evidence type="ECO:0000256" key="2">
    <source>
        <dbReference type="ARBA" id="ARBA00022741"/>
    </source>
</evidence>